<proteinExistence type="predicted"/>
<feature type="region of interest" description="Disordered" evidence="3">
    <location>
        <begin position="1"/>
        <end position="43"/>
    </location>
</feature>
<accession>A0A4R2RZ08</accession>
<dbReference type="EMBL" id="SLXT01000006">
    <property type="protein sequence ID" value="TCP65251.1"/>
    <property type="molecule type" value="Genomic_DNA"/>
</dbReference>
<dbReference type="Pfam" id="PF03808">
    <property type="entry name" value="Glyco_tran_WecG"/>
    <property type="match status" value="2"/>
</dbReference>
<protein>
    <submittedName>
        <fullName evidence="4">N-acetylglucosaminyldiphosphoundecaprenol N-acetyl-beta-D-mannosaminyltransferase</fullName>
    </submittedName>
</protein>
<keyword evidence="5" id="KW-1185">Reference proteome</keyword>
<dbReference type="AlphaFoldDB" id="A0A4R2RZ08"/>
<feature type="region of interest" description="Disordered" evidence="3">
    <location>
        <begin position="221"/>
        <end position="267"/>
    </location>
</feature>
<dbReference type="Proteomes" id="UP000294813">
    <property type="component" value="Unassembled WGS sequence"/>
</dbReference>
<reference evidence="4 5" key="1">
    <citation type="submission" date="2019-03" db="EMBL/GenBank/DDBJ databases">
        <title>Genomic Encyclopedia of Type Strains, Phase IV (KMG-IV): sequencing the most valuable type-strain genomes for metagenomic binning, comparative biology and taxonomic classification.</title>
        <authorList>
            <person name="Goeker M."/>
        </authorList>
    </citation>
    <scope>NUCLEOTIDE SEQUENCE [LARGE SCALE GENOMIC DNA]</scope>
    <source>
        <strain evidence="4 5">DSM 11170</strain>
    </source>
</reference>
<dbReference type="NCBIfam" id="TIGR00696">
    <property type="entry name" value="wecG_tagA_cpsF"/>
    <property type="match status" value="1"/>
</dbReference>
<keyword evidence="1" id="KW-0328">Glycosyltransferase</keyword>
<evidence type="ECO:0000313" key="5">
    <source>
        <dbReference type="Proteomes" id="UP000294813"/>
    </source>
</evidence>
<evidence type="ECO:0000256" key="1">
    <source>
        <dbReference type="ARBA" id="ARBA00022676"/>
    </source>
</evidence>
<organism evidence="4 5">
    <name type="scientific">Heliophilum fasciatum</name>
    <dbReference type="NCBI Taxonomy" id="35700"/>
    <lineage>
        <taxon>Bacteria</taxon>
        <taxon>Bacillati</taxon>
        <taxon>Bacillota</taxon>
        <taxon>Clostridia</taxon>
        <taxon>Eubacteriales</taxon>
        <taxon>Heliobacteriaceae</taxon>
        <taxon>Heliophilum</taxon>
    </lineage>
</organism>
<evidence type="ECO:0000313" key="4">
    <source>
        <dbReference type="EMBL" id="TCP65251.1"/>
    </source>
</evidence>
<comment type="caution">
    <text evidence="4">The sequence shown here is derived from an EMBL/GenBank/DDBJ whole genome shotgun (WGS) entry which is preliminary data.</text>
</comment>
<evidence type="ECO:0000256" key="2">
    <source>
        <dbReference type="ARBA" id="ARBA00022679"/>
    </source>
</evidence>
<gene>
    <name evidence="4" type="ORF">EDD73_106135</name>
</gene>
<evidence type="ECO:0000256" key="3">
    <source>
        <dbReference type="SAM" id="MobiDB-lite"/>
    </source>
</evidence>
<feature type="compositionally biased region" description="Low complexity" evidence="3">
    <location>
        <begin position="221"/>
        <end position="263"/>
    </location>
</feature>
<dbReference type="PANTHER" id="PTHR34136:SF1">
    <property type="entry name" value="UDP-N-ACETYL-D-MANNOSAMINURONIC ACID TRANSFERASE"/>
    <property type="match status" value="1"/>
</dbReference>
<name>A0A4R2RZ08_9FIRM</name>
<keyword evidence="2 4" id="KW-0808">Transferase</keyword>
<sequence>MNEQKAVVNEQKAAVSGQKDAVNEPTMTVRGASSPAGSGEPRRVNILGAPVDSLTMEQAIASVEALLAAGGVHHVVTANPEILYGAQTDTELRQILHQASLVTADGIGVVWAASWLGQPVPARITGIDLMEALLVQAAHRAWPCFFLGGAPGVAETAAARMSERHRGLVIAGTQHGYFAPAEEPAVIKRICAAQPKLLFVGLGAPRQEKWIAAFARAQEQAQAQEQARQPQRPQLQQQQTQPRQRQQPQPQQQPQQQPQPQQAHPRSAMVAIGIGGSMDVLAGNVRRAPAWVQAAHIEWLYRLLSQPKRIGRQLKLPLFALAVMGQKNGQGGPKRQL</sequence>
<dbReference type="OrthoDB" id="9771846at2"/>
<dbReference type="PANTHER" id="PTHR34136">
    <property type="match status" value="1"/>
</dbReference>
<dbReference type="GO" id="GO:0016758">
    <property type="term" value="F:hexosyltransferase activity"/>
    <property type="evidence" value="ECO:0007669"/>
    <property type="project" value="TreeGrafter"/>
</dbReference>
<dbReference type="InterPro" id="IPR004629">
    <property type="entry name" value="WecG_TagA_CpsF"/>
</dbReference>
<dbReference type="RefSeq" id="WP_131918661.1">
    <property type="nucleotide sequence ID" value="NZ_JAOQNU010000006.1"/>
</dbReference>
<dbReference type="CDD" id="cd06533">
    <property type="entry name" value="Glyco_transf_WecG_TagA"/>
    <property type="match status" value="1"/>
</dbReference>